<dbReference type="EMBL" id="BBMZ01000002">
    <property type="protein sequence ID" value="GAL56520.1"/>
    <property type="molecule type" value="Genomic_DNA"/>
</dbReference>
<dbReference type="Proteomes" id="UP000029462">
    <property type="component" value="Unassembled WGS sequence"/>
</dbReference>
<proteinExistence type="predicted"/>
<feature type="transmembrane region" description="Helical" evidence="1">
    <location>
        <begin position="76"/>
        <end position="98"/>
    </location>
</feature>
<keyword evidence="1" id="KW-1133">Transmembrane helix</keyword>
<protein>
    <submittedName>
        <fullName evidence="2">Uncharacterized protein</fullName>
    </submittedName>
</protein>
<gene>
    <name evidence="2" type="ORF">EV102420_02_01240</name>
</gene>
<accession>A0A090UVC0</accession>
<evidence type="ECO:0000313" key="3">
    <source>
        <dbReference type="Proteomes" id="UP000029462"/>
    </source>
</evidence>
<dbReference type="STRING" id="1115515.EV102420_02_01240"/>
<comment type="caution">
    <text evidence="2">The sequence shown here is derived from an EMBL/GenBank/DDBJ whole genome shotgun (WGS) entry which is preliminary data.</text>
</comment>
<keyword evidence="1" id="KW-0472">Membrane</keyword>
<keyword evidence="3" id="KW-1185">Reference proteome</keyword>
<keyword evidence="1" id="KW-0812">Transmembrane</keyword>
<evidence type="ECO:0000313" key="2">
    <source>
        <dbReference type="EMBL" id="GAL56520.1"/>
    </source>
</evidence>
<feature type="transmembrane region" description="Helical" evidence="1">
    <location>
        <begin position="15"/>
        <end position="35"/>
    </location>
</feature>
<reference evidence="2 3" key="1">
    <citation type="submission" date="2014-09" db="EMBL/GenBank/DDBJ databases">
        <title>Whole genome shotgun sequence of Escherichia vulneris NBRC 102420.</title>
        <authorList>
            <person name="Yoshida Y."/>
            <person name="Hosoyama A."/>
            <person name="Tsuchikane K."/>
            <person name="Ohji S."/>
            <person name="Ichikawa N."/>
            <person name="Kimura A."/>
            <person name="Yamazoe A."/>
            <person name="Ezaki T."/>
            <person name="Fujita N."/>
        </authorList>
    </citation>
    <scope>NUCLEOTIDE SEQUENCE [LARGE SCALE GENOMIC DNA]</scope>
    <source>
        <strain evidence="2 3">NBRC 102420</strain>
    </source>
</reference>
<evidence type="ECO:0000256" key="1">
    <source>
        <dbReference type="SAM" id="Phobius"/>
    </source>
</evidence>
<dbReference type="AlphaFoldDB" id="A0A090UVC0"/>
<organism evidence="2 3">
    <name type="scientific">Pseudescherichia vulneris NBRC 102420</name>
    <dbReference type="NCBI Taxonomy" id="1115515"/>
    <lineage>
        <taxon>Bacteria</taxon>
        <taxon>Pseudomonadati</taxon>
        <taxon>Pseudomonadota</taxon>
        <taxon>Gammaproteobacteria</taxon>
        <taxon>Enterobacterales</taxon>
        <taxon>Enterobacteriaceae</taxon>
        <taxon>Pseudescherichia</taxon>
    </lineage>
</organism>
<name>A0A090UVC0_PSEVU</name>
<sequence>MLDEYLGHGFDIDIMTTYAVFFGSIANYQKIIWFVRLYKGVKMKFTRERYVQPEAYAFVQSLPDSRINWIIKCHRLYIIQAYMFTFWLSVCFAIFLLYK</sequence>